<dbReference type="InterPro" id="IPR037233">
    <property type="entry name" value="CcmK-like_sf"/>
</dbReference>
<keyword evidence="7" id="KW-1185">Reference proteome</keyword>
<dbReference type="OrthoDB" id="6497303at2"/>
<feature type="compositionally biased region" description="Low complexity" evidence="4">
    <location>
        <begin position="171"/>
        <end position="186"/>
    </location>
</feature>
<dbReference type="EMBL" id="PYLZ01000010">
    <property type="protein sequence ID" value="PSW23001.1"/>
    <property type="molecule type" value="Genomic_DNA"/>
</dbReference>
<dbReference type="SMART" id="SM00877">
    <property type="entry name" value="BMC"/>
    <property type="match status" value="1"/>
</dbReference>
<proteinExistence type="inferred from homology"/>
<dbReference type="PANTHER" id="PTHR33941">
    <property type="entry name" value="PROPANEDIOL UTILIZATION PROTEIN PDUA"/>
    <property type="match status" value="1"/>
</dbReference>
<dbReference type="SUPFAM" id="SSF143414">
    <property type="entry name" value="CcmK-like"/>
    <property type="match status" value="1"/>
</dbReference>
<comment type="similarity">
    <text evidence="3">Belongs to the bacterial microcompartments protein family.</text>
</comment>
<sequence length="220" mass="22602">MTISLGVIETVGLTAAIHAADAACKAAGVSLTGYRKAGSGLVSVYFEGEISAVKAAVDSGLDAICEQSASNMALVMARPDSSVLAMLAHGPILHAETELKVPVEVTAKQTSIEEEVKPEVTMMDEAKPATSAKVTDGDNTTIAANPQSDAQPAEATEPKVPTAMDKQAAVSMSSNSMSSNSMSSDSKSSESSEGAVDKAVRKPAASRRKRTSNKSQGSKK</sequence>
<evidence type="ECO:0000256" key="2">
    <source>
        <dbReference type="ARBA" id="ARBA00024446"/>
    </source>
</evidence>
<evidence type="ECO:0000313" key="7">
    <source>
        <dbReference type="Proteomes" id="UP000240481"/>
    </source>
</evidence>
<dbReference type="CDD" id="cd07045">
    <property type="entry name" value="BMC_CcmK_like"/>
    <property type="match status" value="1"/>
</dbReference>
<dbReference type="Proteomes" id="UP000240481">
    <property type="component" value="Unassembled WGS sequence"/>
</dbReference>
<keyword evidence="2" id="KW-1283">Bacterial microcompartment</keyword>
<protein>
    <submittedName>
        <fullName evidence="6">BMC domain-containing protein</fullName>
    </submittedName>
</protein>
<dbReference type="PANTHER" id="PTHR33941:SF11">
    <property type="entry name" value="BACTERIAL MICROCOMPARTMENT SHELL PROTEIN PDUJ"/>
    <property type="match status" value="1"/>
</dbReference>
<gene>
    <name evidence="6" type="ORF">C9I94_17635</name>
</gene>
<feature type="compositionally biased region" description="Basic residues" evidence="4">
    <location>
        <begin position="204"/>
        <end position="220"/>
    </location>
</feature>
<dbReference type="RefSeq" id="WP_084711807.1">
    <property type="nucleotide sequence ID" value="NZ_PYLZ01000010.1"/>
</dbReference>
<evidence type="ECO:0000259" key="5">
    <source>
        <dbReference type="PROSITE" id="PS51930"/>
    </source>
</evidence>
<feature type="compositionally biased region" description="Basic and acidic residues" evidence="4">
    <location>
        <begin position="187"/>
        <end position="200"/>
    </location>
</feature>
<evidence type="ECO:0000256" key="4">
    <source>
        <dbReference type="SAM" id="MobiDB-lite"/>
    </source>
</evidence>
<evidence type="ECO:0000313" key="6">
    <source>
        <dbReference type="EMBL" id="PSW23001.1"/>
    </source>
</evidence>
<feature type="compositionally biased region" description="Polar residues" evidence="4">
    <location>
        <begin position="137"/>
        <end position="150"/>
    </location>
</feature>
<dbReference type="InterPro" id="IPR050575">
    <property type="entry name" value="BMC_shell"/>
</dbReference>
<feature type="domain" description="BMC" evidence="5">
    <location>
        <begin position="4"/>
        <end position="88"/>
    </location>
</feature>
<organism evidence="6 7">
    <name type="scientific">Photobacterium swingsii</name>
    <dbReference type="NCBI Taxonomy" id="680026"/>
    <lineage>
        <taxon>Bacteria</taxon>
        <taxon>Pseudomonadati</taxon>
        <taxon>Pseudomonadota</taxon>
        <taxon>Gammaproteobacteria</taxon>
        <taxon>Vibrionales</taxon>
        <taxon>Vibrionaceae</taxon>
        <taxon>Photobacterium</taxon>
    </lineage>
</organism>
<comment type="subcellular location">
    <subcellularLocation>
        <location evidence="1">Bacterial microcompartment</location>
    </subcellularLocation>
</comment>
<name>A0A2T3P3C3_9GAMM</name>
<dbReference type="InterPro" id="IPR044872">
    <property type="entry name" value="CcmK/CsoS1_BMC"/>
</dbReference>
<dbReference type="PROSITE" id="PS51930">
    <property type="entry name" value="BMC_2"/>
    <property type="match status" value="1"/>
</dbReference>
<dbReference type="InterPro" id="IPR000249">
    <property type="entry name" value="BMC_dom"/>
</dbReference>
<dbReference type="AlphaFoldDB" id="A0A2T3P3C3"/>
<comment type="caution">
    <text evidence="6">The sequence shown here is derived from an EMBL/GenBank/DDBJ whole genome shotgun (WGS) entry which is preliminary data.</text>
</comment>
<dbReference type="GO" id="GO:0031469">
    <property type="term" value="C:bacterial microcompartment"/>
    <property type="evidence" value="ECO:0007669"/>
    <property type="project" value="UniProtKB-SubCell"/>
</dbReference>
<evidence type="ECO:0000256" key="3">
    <source>
        <dbReference type="PROSITE-ProRule" id="PRU01278"/>
    </source>
</evidence>
<accession>A0A2T3P3C3</accession>
<dbReference type="Gene3D" id="3.30.70.1710">
    <property type="match status" value="1"/>
</dbReference>
<evidence type="ECO:0000256" key="1">
    <source>
        <dbReference type="ARBA" id="ARBA00024322"/>
    </source>
</evidence>
<reference evidence="6 7" key="1">
    <citation type="submission" date="2018-01" db="EMBL/GenBank/DDBJ databases">
        <title>Whole genome sequencing of Histamine producing bacteria.</title>
        <authorList>
            <person name="Butler K."/>
        </authorList>
    </citation>
    <scope>NUCLEOTIDE SEQUENCE [LARGE SCALE GENOMIC DNA]</scope>
    <source>
        <strain evidence="6 7">DSM 24669</strain>
    </source>
</reference>
<dbReference type="Pfam" id="PF00936">
    <property type="entry name" value="BMC"/>
    <property type="match status" value="1"/>
</dbReference>
<feature type="region of interest" description="Disordered" evidence="4">
    <location>
        <begin position="110"/>
        <end position="220"/>
    </location>
</feature>